<evidence type="ECO:0000313" key="2">
    <source>
        <dbReference type="EMBL" id="GAX59638.1"/>
    </source>
</evidence>
<gene>
    <name evidence="2" type="ORF">SCALIN_C04_0126</name>
</gene>
<name>A0A286TUS5_9BACT</name>
<evidence type="ECO:0000313" key="3">
    <source>
        <dbReference type="Proteomes" id="UP000218542"/>
    </source>
</evidence>
<feature type="transmembrane region" description="Helical" evidence="1">
    <location>
        <begin position="73"/>
        <end position="91"/>
    </location>
</feature>
<dbReference type="Proteomes" id="UP000218542">
    <property type="component" value="Unassembled WGS sequence"/>
</dbReference>
<keyword evidence="2" id="KW-0808">Transferase</keyword>
<keyword evidence="3" id="KW-1185">Reference proteome</keyword>
<keyword evidence="2" id="KW-0418">Kinase</keyword>
<proteinExistence type="predicted"/>
<keyword evidence="1" id="KW-0472">Membrane</keyword>
<protein>
    <submittedName>
        <fullName evidence="2">Signal transduction histidine kinase</fullName>
    </submittedName>
</protein>
<dbReference type="GO" id="GO:0016301">
    <property type="term" value="F:kinase activity"/>
    <property type="evidence" value="ECO:0007669"/>
    <property type="project" value="UniProtKB-KW"/>
</dbReference>
<comment type="caution">
    <text evidence="2">The sequence shown here is derived from an EMBL/GenBank/DDBJ whole genome shotgun (WGS) entry which is preliminary data.</text>
</comment>
<keyword evidence="1" id="KW-0812">Transmembrane</keyword>
<keyword evidence="1" id="KW-1133">Transmembrane helix</keyword>
<sequence length="107" mass="12235">MKKCPNCSSLVQFKEMTGVIYGFIPSCNKNTYECTNCKKTIGGLNWFLIFFYFCLGTLLILETFFLGFKLLPLPLNLFNLLLGTGAFLIIIKGFRLRITSKQNDEEN</sequence>
<evidence type="ECO:0000256" key="1">
    <source>
        <dbReference type="SAM" id="Phobius"/>
    </source>
</evidence>
<accession>A0A286TUS5</accession>
<reference evidence="3" key="1">
    <citation type="journal article" date="2017" name="Environ. Microbiol. Rep.">
        <title>Genetic Diversity of Marine Anaerobic Ammonium-Oxidizing Bacteria as Revealed by Genomic and Proteomic Analyses of 'Candidatus Scalindua japonica'.</title>
        <authorList>
            <person name="Oshiki M."/>
            <person name="Mizuto K."/>
            <person name="Kimura Z."/>
            <person name="Kindaichi T."/>
            <person name="Satoh H."/>
            <person name="Okabe S."/>
        </authorList>
    </citation>
    <scope>NUCLEOTIDE SEQUENCE [LARGE SCALE GENOMIC DNA]</scope>
    <source>
        <strain evidence="3">husup-a2</strain>
    </source>
</reference>
<organism evidence="2 3">
    <name type="scientific">Candidatus Scalindua japonica</name>
    <dbReference type="NCBI Taxonomy" id="1284222"/>
    <lineage>
        <taxon>Bacteria</taxon>
        <taxon>Pseudomonadati</taxon>
        <taxon>Planctomycetota</taxon>
        <taxon>Candidatus Brocadiia</taxon>
        <taxon>Candidatus Brocadiales</taxon>
        <taxon>Candidatus Scalinduaceae</taxon>
        <taxon>Candidatus Scalindua</taxon>
    </lineage>
</organism>
<dbReference type="AlphaFoldDB" id="A0A286TUS5"/>
<dbReference type="EMBL" id="BAOS01000004">
    <property type="protein sequence ID" value="GAX59638.1"/>
    <property type="molecule type" value="Genomic_DNA"/>
</dbReference>
<feature type="transmembrane region" description="Helical" evidence="1">
    <location>
        <begin position="46"/>
        <end position="67"/>
    </location>
</feature>